<evidence type="ECO:0000259" key="3">
    <source>
        <dbReference type="Pfam" id="PF21789"/>
    </source>
</evidence>
<dbReference type="InterPro" id="IPR048367">
    <property type="entry name" value="TNP-like_RNaseH_C"/>
</dbReference>
<dbReference type="Proteomes" id="UP000051574">
    <property type="component" value="Unassembled WGS sequence"/>
</dbReference>
<dbReference type="AlphaFoldDB" id="A0A0T6BAH8"/>
<feature type="domain" description="Transposable element P transposase-like RNase H C-terminal" evidence="3">
    <location>
        <begin position="374"/>
        <end position="404"/>
    </location>
</feature>
<proteinExistence type="predicted"/>
<keyword evidence="5" id="KW-1185">Reference proteome</keyword>
<gene>
    <name evidence="4" type="ORF">AMK59_2308</name>
</gene>
<feature type="domain" description="Transposable element P transposase-like RNase H" evidence="1">
    <location>
        <begin position="9"/>
        <end position="140"/>
    </location>
</feature>
<reference evidence="4 5" key="1">
    <citation type="submission" date="2015-09" db="EMBL/GenBank/DDBJ databases">
        <title>Draft genome of the scarab beetle Oryctes borbonicus.</title>
        <authorList>
            <person name="Meyer J.M."/>
            <person name="Markov G.V."/>
            <person name="Baskaran P."/>
            <person name="Herrmann M."/>
            <person name="Sommer R.J."/>
            <person name="Roedelsperger C."/>
        </authorList>
    </citation>
    <scope>NUCLEOTIDE SEQUENCE [LARGE SCALE GENOMIC DNA]</scope>
    <source>
        <strain evidence="4">OB123</strain>
        <tissue evidence="4">Whole animal</tissue>
    </source>
</reference>
<comment type="caution">
    <text evidence="4">The sequence shown here is derived from an EMBL/GenBank/DDBJ whole genome shotgun (WGS) entry which is preliminary data.</text>
</comment>
<organism evidence="4 5">
    <name type="scientific">Oryctes borbonicus</name>
    <dbReference type="NCBI Taxonomy" id="1629725"/>
    <lineage>
        <taxon>Eukaryota</taxon>
        <taxon>Metazoa</taxon>
        <taxon>Ecdysozoa</taxon>
        <taxon>Arthropoda</taxon>
        <taxon>Hexapoda</taxon>
        <taxon>Insecta</taxon>
        <taxon>Pterygota</taxon>
        <taxon>Neoptera</taxon>
        <taxon>Endopterygota</taxon>
        <taxon>Coleoptera</taxon>
        <taxon>Polyphaga</taxon>
        <taxon>Scarabaeiformia</taxon>
        <taxon>Scarabaeidae</taxon>
        <taxon>Dynastinae</taxon>
        <taxon>Oryctes</taxon>
    </lineage>
</organism>
<name>A0A0T6BAH8_9SCAR</name>
<evidence type="ECO:0000259" key="2">
    <source>
        <dbReference type="Pfam" id="PF21788"/>
    </source>
</evidence>
<dbReference type="Pfam" id="PF21788">
    <property type="entry name" value="TNP-like_GBD"/>
    <property type="match status" value="1"/>
</dbReference>
<dbReference type="Pfam" id="PF21787">
    <property type="entry name" value="TNP-like_RNaseH_N"/>
    <property type="match status" value="1"/>
</dbReference>
<dbReference type="OrthoDB" id="7474070at2759"/>
<sequence>MTNKIPFLCGINEEIFHHLQNVVQNIKKLDKYCVLMFDEISLEAGLQYSKKYDYVEGFVDMGGNKRRPLYADHALVFLLKGIKSKWKQPVCFVFSQGTTATAELVVLIREVIRNCRRAGLNIVATICDQGATNQAAINYLVNETRVHCLKRNIANRLQGYLIDNEEVVHMYDFPHLLKGVRNNMLNKNLHFGQNGIQKVARWSHIIQAYNIEQKQGPYSLCYKLTEEHVLPNRIRKMKVKNCSQVFSHTVSSAIYTRATISTELDSQSSFYLDPKATETADLLQFFDKLFDSVNGSLLYPEKGKELRCVVKPNSRHIQFWQTSLQTLRSMYFKTANRRQTSPSLKNWIFSLESLSYISRKLFDLKFDFFSPRVFNQDPLENFFSQIRSHSVRNPTCSTFANSFKTLVINNFVSTGSVGANCENDESSGALTNLQDFLTQKIHFTTPEVCENIVPSITAPEEFLKDFATPYVAGVVIKKIFKRIDCLSCKELLITSDILPEHEYIRRKEALHCSLFKPSRVFSNFVLRASKEVLFLIPKLICSYGLINKICSFVEQKVCSNILCERHVSDTSFIVKTITKILIFNYLKKINNILKGRDKRSINMDYFAKIAYEKSLKRIKRKCD</sequence>
<protein>
    <recommendedName>
        <fullName evidence="6">THAP-type domain-containing protein</fullName>
    </recommendedName>
</protein>
<accession>A0A0T6BAH8</accession>
<evidence type="ECO:0008006" key="6">
    <source>
        <dbReference type="Google" id="ProtNLM"/>
    </source>
</evidence>
<dbReference type="Pfam" id="PF21789">
    <property type="entry name" value="TNP-like_RNaseH_C"/>
    <property type="match status" value="1"/>
</dbReference>
<evidence type="ECO:0000313" key="5">
    <source>
        <dbReference type="Proteomes" id="UP000051574"/>
    </source>
</evidence>
<evidence type="ECO:0000313" key="4">
    <source>
        <dbReference type="EMBL" id="KRT84344.1"/>
    </source>
</evidence>
<evidence type="ECO:0000259" key="1">
    <source>
        <dbReference type="Pfam" id="PF21787"/>
    </source>
</evidence>
<feature type="domain" description="Transposable element P transposase-like GTP-binding insertion" evidence="2">
    <location>
        <begin position="175"/>
        <end position="299"/>
    </location>
</feature>
<dbReference type="InterPro" id="IPR048365">
    <property type="entry name" value="TNP-like_RNaseH_N"/>
</dbReference>
<dbReference type="EMBL" id="LJIG01002596">
    <property type="protein sequence ID" value="KRT84344.1"/>
    <property type="molecule type" value="Genomic_DNA"/>
</dbReference>
<dbReference type="InterPro" id="IPR048366">
    <property type="entry name" value="TNP-like_GBD"/>
</dbReference>